<dbReference type="PIRSF" id="PIRSF017082">
    <property type="entry name" value="YflP"/>
    <property type="match status" value="1"/>
</dbReference>
<keyword evidence="3" id="KW-0675">Receptor</keyword>
<evidence type="ECO:0000256" key="1">
    <source>
        <dbReference type="ARBA" id="ARBA00006987"/>
    </source>
</evidence>
<sequence length="333" mass="35092">MNTLLTRRRFGGIMGASAAAAVLASPRAVAAPEKINMARVITGVPAGSMIDNIARQVAELLTPGYAASAMVENKTGAGGMLALSYLKTLPADGSALYVGVSSPITVYPVTYAKLPYDPDKDLVPVGRLGGFDLALAVGPMVPERVKDLPGYFEWCKQNPDKANFGSPGAGSMLHFVGSMSGQVAGVNLNHVPYRGPGPAVMNLQGGMVSAVVVPLLDVMPLAAEGKIRILGTTGDERSRFVPDVPTFKEQGYGEYARSVWIAVFAPTGVPAGTLDGLRQTLKQELSKPEVQAAMGRQLQEVAWGEPDALKAAIVEERASWKKAVQALRFTPES</sequence>
<keyword evidence="4" id="KW-1185">Reference proteome</keyword>
<feature type="signal peptide" evidence="2">
    <location>
        <begin position="1"/>
        <end position="30"/>
    </location>
</feature>
<dbReference type="EMBL" id="UWPJ01000009">
    <property type="protein sequence ID" value="VCU69038.1"/>
    <property type="molecule type" value="Genomic_DNA"/>
</dbReference>
<dbReference type="Pfam" id="PF03401">
    <property type="entry name" value="TctC"/>
    <property type="match status" value="1"/>
</dbReference>
<accession>A0A3P4B052</accession>
<dbReference type="OrthoDB" id="9150102at2"/>
<evidence type="ECO:0000313" key="3">
    <source>
        <dbReference type="EMBL" id="VCU69038.1"/>
    </source>
</evidence>
<dbReference type="Proteomes" id="UP000277294">
    <property type="component" value="Unassembled WGS sequence"/>
</dbReference>
<dbReference type="PANTHER" id="PTHR42928:SF5">
    <property type="entry name" value="BLR1237 PROTEIN"/>
    <property type="match status" value="1"/>
</dbReference>
<organism evidence="3 4">
    <name type="scientific">Pigmentiphaga humi</name>
    <dbReference type="NCBI Taxonomy" id="2478468"/>
    <lineage>
        <taxon>Bacteria</taxon>
        <taxon>Pseudomonadati</taxon>
        <taxon>Pseudomonadota</taxon>
        <taxon>Betaproteobacteria</taxon>
        <taxon>Burkholderiales</taxon>
        <taxon>Alcaligenaceae</taxon>
        <taxon>Pigmentiphaga</taxon>
    </lineage>
</organism>
<name>A0A3P4B052_9BURK</name>
<dbReference type="AlphaFoldDB" id="A0A3P4B052"/>
<keyword evidence="2" id="KW-0732">Signal</keyword>
<feature type="chain" id="PRO_5018175118" evidence="2">
    <location>
        <begin position="31"/>
        <end position="333"/>
    </location>
</feature>
<dbReference type="InterPro" id="IPR006311">
    <property type="entry name" value="TAT_signal"/>
</dbReference>
<evidence type="ECO:0000313" key="4">
    <source>
        <dbReference type="Proteomes" id="UP000277294"/>
    </source>
</evidence>
<dbReference type="RefSeq" id="WP_124078393.1">
    <property type="nucleotide sequence ID" value="NZ_UWPJ01000009.1"/>
</dbReference>
<reference evidence="3 4" key="1">
    <citation type="submission" date="2018-10" db="EMBL/GenBank/DDBJ databases">
        <authorList>
            <person name="Criscuolo A."/>
        </authorList>
    </citation>
    <scope>NUCLEOTIDE SEQUENCE [LARGE SCALE GENOMIC DNA]</scope>
    <source>
        <strain evidence="3">DnA1</strain>
    </source>
</reference>
<dbReference type="Gene3D" id="3.40.190.150">
    <property type="entry name" value="Bordetella uptake gene, domain 1"/>
    <property type="match status" value="1"/>
</dbReference>
<dbReference type="PROSITE" id="PS51318">
    <property type="entry name" value="TAT"/>
    <property type="match status" value="1"/>
</dbReference>
<dbReference type="InterPro" id="IPR042100">
    <property type="entry name" value="Bug_dom1"/>
</dbReference>
<protein>
    <submittedName>
        <fullName evidence="3">Tripartite tricarboxylate transporter family receptor</fullName>
    </submittedName>
</protein>
<comment type="similarity">
    <text evidence="1">Belongs to the UPF0065 (bug) family.</text>
</comment>
<gene>
    <name evidence="3" type="ORF">PIGHUM_01098</name>
</gene>
<proteinExistence type="inferred from homology"/>
<dbReference type="InterPro" id="IPR005064">
    <property type="entry name" value="BUG"/>
</dbReference>
<evidence type="ECO:0000256" key="2">
    <source>
        <dbReference type="SAM" id="SignalP"/>
    </source>
</evidence>
<dbReference type="PANTHER" id="PTHR42928">
    <property type="entry name" value="TRICARBOXYLATE-BINDING PROTEIN"/>
    <property type="match status" value="1"/>
</dbReference>
<dbReference type="Gene3D" id="3.40.190.10">
    <property type="entry name" value="Periplasmic binding protein-like II"/>
    <property type="match status" value="1"/>
</dbReference>